<dbReference type="eggNOG" id="ENOG502RDHV">
    <property type="taxonomic scope" value="Eukaryota"/>
</dbReference>
<evidence type="ECO:0000313" key="2">
    <source>
        <dbReference type="EMBL" id="KTB38220.1"/>
    </source>
</evidence>
<organism evidence="2 3">
    <name type="scientific">Moniliophthora roreri</name>
    <name type="common">Frosty pod rot fungus</name>
    <name type="synonym">Monilia roreri</name>
    <dbReference type="NCBI Taxonomy" id="221103"/>
    <lineage>
        <taxon>Eukaryota</taxon>
        <taxon>Fungi</taxon>
        <taxon>Dikarya</taxon>
        <taxon>Basidiomycota</taxon>
        <taxon>Agaricomycotina</taxon>
        <taxon>Agaricomycetes</taxon>
        <taxon>Agaricomycetidae</taxon>
        <taxon>Agaricales</taxon>
        <taxon>Marasmiineae</taxon>
        <taxon>Marasmiaceae</taxon>
        <taxon>Moniliophthora</taxon>
    </lineage>
</organism>
<evidence type="ECO:0000313" key="3">
    <source>
        <dbReference type="Proteomes" id="UP000054988"/>
    </source>
</evidence>
<accession>A0A0W0FPB2</accession>
<protein>
    <submittedName>
        <fullName evidence="2">Uncharacterized protein</fullName>
    </submittedName>
</protein>
<proteinExistence type="predicted"/>
<evidence type="ECO:0000256" key="1">
    <source>
        <dbReference type="SAM" id="MobiDB-lite"/>
    </source>
</evidence>
<reference evidence="2 3" key="1">
    <citation type="submission" date="2015-12" db="EMBL/GenBank/DDBJ databases">
        <title>Draft genome sequence of Moniliophthora roreri, the causal agent of frosty pod rot of cacao.</title>
        <authorList>
            <person name="Aime M.C."/>
            <person name="Diaz-Valderrama J.R."/>
            <person name="Kijpornyongpan T."/>
            <person name="Phillips-Mora W."/>
        </authorList>
    </citation>
    <scope>NUCLEOTIDE SEQUENCE [LARGE SCALE GENOMIC DNA]</scope>
    <source>
        <strain evidence="2 3">MCA 2952</strain>
    </source>
</reference>
<feature type="region of interest" description="Disordered" evidence="1">
    <location>
        <begin position="1"/>
        <end position="33"/>
    </location>
</feature>
<sequence length="223" mass="24926">MAKEPKKSILSNSNSQPKKSSRPSRTSAPVSFADDNEDIFIEGAAQERADVKHEEEDIGSDMSKFIQEFQKRQAKKNSIVNSAFENQKKAIYATGRSRAQEISRDGIAYLEDLKASLLDVKKDDLSYEQYVSGIIPMWNEQDESVKSLVASCDGPIDNLFPKRAEAIAWAEEQLKSSPAQREQSLKASLATAHDELERSRKNEMIATDAANLVKHYKALLLGF</sequence>
<feature type="compositionally biased region" description="Polar residues" evidence="1">
    <location>
        <begin position="9"/>
        <end position="29"/>
    </location>
</feature>
<gene>
    <name evidence="2" type="ORF">WG66_9187</name>
</gene>
<dbReference type="EMBL" id="LATX01001774">
    <property type="protein sequence ID" value="KTB38220.1"/>
    <property type="molecule type" value="Genomic_DNA"/>
</dbReference>
<dbReference type="AlphaFoldDB" id="A0A0W0FPB2"/>
<dbReference type="Proteomes" id="UP000054988">
    <property type="component" value="Unassembled WGS sequence"/>
</dbReference>
<name>A0A0W0FPB2_MONRR</name>
<comment type="caution">
    <text evidence="2">The sequence shown here is derived from an EMBL/GenBank/DDBJ whole genome shotgun (WGS) entry which is preliminary data.</text>
</comment>